<proteinExistence type="predicted"/>
<accession>A0A8H7WHQ5</accession>
<dbReference type="InterPro" id="IPR036412">
    <property type="entry name" value="HAD-like_sf"/>
</dbReference>
<sequence>MTKKITTILFDCDNTLVLSETLAFEACADLTNEILALQNVPRRFTGPELQGEFVGQSFQDMMKSLAAKYDFENSLSAAELQRYANMEDDRVIAKLKQKLTPCDGVNDVLVELVRAREFHLAVVSGSALRRIRISLKKAGQSEFFDSENVFSASCSLVTPVSKPDPAIYVHAVRALGRVPQECVAVEDSRSGVLAAHKAGILVVGYTGCYKAGSEQEQMGKLFTTGHRDTQREHIMDIASKTWPLGSTVSSNRLAPVLPQNVDTK</sequence>
<dbReference type="SUPFAM" id="SSF56784">
    <property type="entry name" value="HAD-like"/>
    <property type="match status" value="1"/>
</dbReference>
<dbReference type="EMBL" id="JAFJYH010000013">
    <property type="protein sequence ID" value="KAG4425141.1"/>
    <property type="molecule type" value="Genomic_DNA"/>
</dbReference>
<gene>
    <name evidence="5" type="ORF">IFR04_001708</name>
</gene>
<dbReference type="InterPro" id="IPR023198">
    <property type="entry name" value="PGP-like_dom2"/>
</dbReference>
<evidence type="ECO:0000256" key="2">
    <source>
        <dbReference type="ARBA" id="ARBA00022723"/>
    </source>
</evidence>
<dbReference type="SFLD" id="SFLDG01129">
    <property type="entry name" value="C1.5:_HAD__Beta-PGM__Phosphata"/>
    <property type="match status" value="1"/>
</dbReference>
<keyword evidence="6" id="KW-1185">Reference proteome</keyword>
<keyword evidence="2" id="KW-0479">Metal-binding</keyword>
<dbReference type="PANTHER" id="PTHR46193">
    <property type="entry name" value="6-PHOSPHOGLUCONATE PHOSPHATASE"/>
    <property type="match status" value="1"/>
</dbReference>
<dbReference type="InterPro" id="IPR023214">
    <property type="entry name" value="HAD_sf"/>
</dbReference>
<evidence type="ECO:0000256" key="4">
    <source>
        <dbReference type="ARBA" id="ARBA00023277"/>
    </source>
</evidence>
<dbReference type="Proteomes" id="UP000664132">
    <property type="component" value="Unassembled WGS sequence"/>
</dbReference>
<evidence type="ECO:0000256" key="1">
    <source>
        <dbReference type="ARBA" id="ARBA00001946"/>
    </source>
</evidence>
<dbReference type="Pfam" id="PF00702">
    <property type="entry name" value="Hydrolase"/>
    <property type="match status" value="1"/>
</dbReference>
<reference evidence="5" key="1">
    <citation type="submission" date="2021-02" db="EMBL/GenBank/DDBJ databases">
        <title>Genome sequence Cadophora malorum strain M34.</title>
        <authorList>
            <person name="Stefanovic E."/>
            <person name="Vu D."/>
            <person name="Scully C."/>
            <person name="Dijksterhuis J."/>
            <person name="Roader J."/>
            <person name="Houbraken J."/>
        </authorList>
    </citation>
    <scope>NUCLEOTIDE SEQUENCE</scope>
    <source>
        <strain evidence="5">M34</strain>
    </source>
</reference>
<evidence type="ECO:0000313" key="5">
    <source>
        <dbReference type="EMBL" id="KAG4425141.1"/>
    </source>
</evidence>
<dbReference type="InterPro" id="IPR051600">
    <property type="entry name" value="Beta-PGM-like"/>
</dbReference>
<keyword evidence="4" id="KW-0119">Carbohydrate metabolism</keyword>
<dbReference type="InterPro" id="IPR006439">
    <property type="entry name" value="HAD-SF_hydro_IA"/>
</dbReference>
<dbReference type="GO" id="GO:0046872">
    <property type="term" value="F:metal ion binding"/>
    <property type="evidence" value="ECO:0007669"/>
    <property type="project" value="UniProtKB-KW"/>
</dbReference>
<dbReference type="GO" id="GO:0016791">
    <property type="term" value="F:phosphatase activity"/>
    <property type="evidence" value="ECO:0007669"/>
    <property type="project" value="UniProtKB-ARBA"/>
</dbReference>
<dbReference type="NCBIfam" id="TIGR01509">
    <property type="entry name" value="HAD-SF-IA-v3"/>
    <property type="match status" value="1"/>
</dbReference>
<organism evidence="5 6">
    <name type="scientific">Cadophora malorum</name>
    <dbReference type="NCBI Taxonomy" id="108018"/>
    <lineage>
        <taxon>Eukaryota</taxon>
        <taxon>Fungi</taxon>
        <taxon>Dikarya</taxon>
        <taxon>Ascomycota</taxon>
        <taxon>Pezizomycotina</taxon>
        <taxon>Leotiomycetes</taxon>
        <taxon>Helotiales</taxon>
        <taxon>Ploettnerulaceae</taxon>
        <taxon>Cadophora</taxon>
    </lineage>
</organism>
<comment type="cofactor">
    <cofactor evidence="1">
        <name>Mg(2+)</name>
        <dbReference type="ChEBI" id="CHEBI:18420"/>
    </cofactor>
</comment>
<name>A0A8H7WHQ5_9HELO</name>
<dbReference type="CDD" id="cd07505">
    <property type="entry name" value="HAD_BPGM-like"/>
    <property type="match status" value="1"/>
</dbReference>
<keyword evidence="3" id="KW-0460">Magnesium</keyword>
<dbReference type="PANTHER" id="PTHR46193:SF18">
    <property type="entry name" value="HEXITOL PHOSPHATASE B"/>
    <property type="match status" value="1"/>
</dbReference>
<protein>
    <submittedName>
        <fullName evidence="5">Uncharacterized protein</fullName>
    </submittedName>
</protein>
<dbReference type="SFLD" id="SFLDS00003">
    <property type="entry name" value="Haloacid_Dehalogenase"/>
    <property type="match status" value="1"/>
</dbReference>
<comment type="caution">
    <text evidence="5">The sequence shown here is derived from an EMBL/GenBank/DDBJ whole genome shotgun (WGS) entry which is preliminary data.</text>
</comment>
<dbReference type="OrthoDB" id="2107174at2759"/>
<dbReference type="AlphaFoldDB" id="A0A8H7WHQ5"/>
<evidence type="ECO:0000313" key="6">
    <source>
        <dbReference type="Proteomes" id="UP000664132"/>
    </source>
</evidence>
<evidence type="ECO:0000256" key="3">
    <source>
        <dbReference type="ARBA" id="ARBA00022842"/>
    </source>
</evidence>
<dbReference type="Gene3D" id="3.40.50.1000">
    <property type="entry name" value="HAD superfamily/HAD-like"/>
    <property type="match status" value="1"/>
</dbReference>
<dbReference type="Gene3D" id="1.10.150.240">
    <property type="entry name" value="Putative phosphatase, domain 2"/>
    <property type="match status" value="1"/>
</dbReference>